<feature type="domain" description="Phospholipase D-like" evidence="1">
    <location>
        <begin position="20"/>
        <end position="127"/>
    </location>
</feature>
<dbReference type="Proteomes" id="UP000480178">
    <property type="component" value="Chromosome"/>
</dbReference>
<reference evidence="2 3" key="1">
    <citation type="submission" date="2020-01" db="EMBL/GenBank/DDBJ databases">
        <authorList>
            <person name="Kim M.K."/>
        </authorList>
    </citation>
    <scope>NUCLEOTIDE SEQUENCE [LARGE SCALE GENOMIC DNA]</scope>
    <source>
        <strain evidence="2 3">172606-1</strain>
    </source>
</reference>
<dbReference type="EMBL" id="CP048222">
    <property type="protein sequence ID" value="QHT65404.1"/>
    <property type="molecule type" value="Genomic_DNA"/>
</dbReference>
<accession>A0A6C0GC30</accession>
<dbReference type="RefSeq" id="WP_162441491.1">
    <property type="nucleotide sequence ID" value="NZ_CP048222.1"/>
</dbReference>
<evidence type="ECO:0000313" key="2">
    <source>
        <dbReference type="EMBL" id="QHT65404.1"/>
    </source>
</evidence>
<dbReference type="Gene3D" id="3.30.870.10">
    <property type="entry name" value="Endonuclease Chain A"/>
    <property type="match status" value="1"/>
</dbReference>
<dbReference type="InterPro" id="IPR025202">
    <property type="entry name" value="PLD-like_dom"/>
</dbReference>
<proteinExistence type="predicted"/>
<evidence type="ECO:0000259" key="1">
    <source>
        <dbReference type="Pfam" id="PF13091"/>
    </source>
</evidence>
<name>A0A6C0GC30_9BACT</name>
<dbReference type="Pfam" id="PF13091">
    <property type="entry name" value="PLDc_2"/>
    <property type="match status" value="1"/>
</dbReference>
<sequence>MATIDADFLFDNNLIAEVENLIRSAETKLLLVSPYIDLDSRIQDALREKKERHDFSIQVLFGKNEDNIYRSIKRNSIEFLKDFPNIEIRYNDRLHAKFYMNDYDFILTSLNLYDFSLAKNIEVGIKVNYAYKGILNKALGTPDALLSQGVDKIKENVFGMGKELDPIEKFGTIFNNSVLKYKTQPKISAKSGFVGVFGGKKLDGYEVAVNDLDAKSEEKNNYPVKRNDEISVSKSASLEYSTVKFLSASQISKLLGVAQPEIISFMQGKGLIIKDRITPFGVSKGLILKKYMGQEYIGYPENLEELKELRK</sequence>
<organism evidence="2 3">
    <name type="scientific">Rhodocytophaga rosea</name>
    <dbReference type="NCBI Taxonomy" id="2704465"/>
    <lineage>
        <taxon>Bacteria</taxon>
        <taxon>Pseudomonadati</taxon>
        <taxon>Bacteroidota</taxon>
        <taxon>Cytophagia</taxon>
        <taxon>Cytophagales</taxon>
        <taxon>Rhodocytophagaceae</taxon>
        <taxon>Rhodocytophaga</taxon>
    </lineage>
</organism>
<keyword evidence="3" id="KW-1185">Reference proteome</keyword>
<protein>
    <recommendedName>
        <fullName evidence="1">Phospholipase D-like domain-containing protein</fullName>
    </recommendedName>
</protein>
<evidence type="ECO:0000313" key="3">
    <source>
        <dbReference type="Proteomes" id="UP000480178"/>
    </source>
</evidence>
<dbReference type="SUPFAM" id="SSF56024">
    <property type="entry name" value="Phospholipase D/nuclease"/>
    <property type="match status" value="1"/>
</dbReference>
<gene>
    <name evidence="2" type="ORF">GXP67_01285</name>
</gene>
<dbReference type="AlphaFoldDB" id="A0A6C0GC30"/>
<dbReference type="KEGG" id="rhoz:GXP67_01285"/>